<dbReference type="AlphaFoldDB" id="A0A6A5SU46"/>
<proteinExistence type="predicted"/>
<dbReference type="Proteomes" id="UP000800038">
    <property type="component" value="Unassembled WGS sequence"/>
</dbReference>
<evidence type="ECO:0000256" key="1">
    <source>
        <dbReference type="SAM" id="MobiDB-lite"/>
    </source>
</evidence>
<evidence type="ECO:0000313" key="2">
    <source>
        <dbReference type="EMBL" id="KAF1943703.1"/>
    </source>
</evidence>
<dbReference type="OrthoDB" id="3687961at2759"/>
<feature type="compositionally biased region" description="Basic residues" evidence="1">
    <location>
        <begin position="565"/>
        <end position="574"/>
    </location>
</feature>
<feature type="compositionally biased region" description="Polar residues" evidence="1">
    <location>
        <begin position="553"/>
        <end position="564"/>
    </location>
</feature>
<reference evidence="2" key="1">
    <citation type="journal article" date="2020" name="Stud. Mycol.">
        <title>101 Dothideomycetes genomes: a test case for predicting lifestyles and emergence of pathogens.</title>
        <authorList>
            <person name="Haridas S."/>
            <person name="Albert R."/>
            <person name="Binder M."/>
            <person name="Bloem J."/>
            <person name="Labutti K."/>
            <person name="Salamov A."/>
            <person name="Andreopoulos B."/>
            <person name="Baker S."/>
            <person name="Barry K."/>
            <person name="Bills G."/>
            <person name="Bluhm B."/>
            <person name="Cannon C."/>
            <person name="Castanera R."/>
            <person name="Culley D."/>
            <person name="Daum C."/>
            <person name="Ezra D."/>
            <person name="Gonzalez J."/>
            <person name="Henrissat B."/>
            <person name="Kuo A."/>
            <person name="Liang C."/>
            <person name="Lipzen A."/>
            <person name="Lutzoni F."/>
            <person name="Magnuson J."/>
            <person name="Mondo S."/>
            <person name="Nolan M."/>
            <person name="Ohm R."/>
            <person name="Pangilinan J."/>
            <person name="Park H.-J."/>
            <person name="Ramirez L."/>
            <person name="Alfaro M."/>
            <person name="Sun H."/>
            <person name="Tritt A."/>
            <person name="Yoshinaga Y."/>
            <person name="Zwiers L.-H."/>
            <person name="Turgeon B."/>
            <person name="Goodwin S."/>
            <person name="Spatafora J."/>
            <person name="Crous P."/>
            <person name="Grigoriev I."/>
        </authorList>
    </citation>
    <scope>NUCLEOTIDE SEQUENCE</scope>
    <source>
        <strain evidence="2">CBS 161.51</strain>
    </source>
</reference>
<organism evidence="2 3">
    <name type="scientific">Clathrospora elynae</name>
    <dbReference type="NCBI Taxonomy" id="706981"/>
    <lineage>
        <taxon>Eukaryota</taxon>
        <taxon>Fungi</taxon>
        <taxon>Dikarya</taxon>
        <taxon>Ascomycota</taxon>
        <taxon>Pezizomycotina</taxon>
        <taxon>Dothideomycetes</taxon>
        <taxon>Pleosporomycetidae</taxon>
        <taxon>Pleosporales</taxon>
        <taxon>Diademaceae</taxon>
        <taxon>Clathrospora</taxon>
    </lineage>
</organism>
<gene>
    <name evidence="2" type="ORF">EJ02DRAFT_484965</name>
</gene>
<evidence type="ECO:0000313" key="3">
    <source>
        <dbReference type="Proteomes" id="UP000800038"/>
    </source>
</evidence>
<feature type="compositionally biased region" description="Basic and acidic residues" evidence="1">
    <location>
        <begin position="508"/>
        <end position="519"/>
    </location>
</feature>
<feature type="compositionally biased region" description="Polar residues" evidence="1">
    <location>
        <begin position="296"/>
        <end position="313"/>
    </location>
</feature>
<feature type="compositionally biased region" description="Polar residues" evidence="1">
    <location>
        <begin position="225"/>
        <end position="237"/>
    </location>
</feature>
<feature type="compositionally biased region" description="Polar residues" evidence="1">
    <location>
        <begin position="324"/>
        <end position="345"/>
    </location>
</feature>
<feature type="compositionally biased region" description="Basic residues" evidence="1">
    <location>
        <begin position="52"/>
        <end position="64"/>
    </location>
</feature>
<name>A0A6A5SU46_9PLEO</name>
<feature type="compositionally biased region" description="Basic and acidic residues" evidence="1">
    <location>
        <begin position="614"/>
        <end position="623"/>
    </location>
</feature>
<feature type="region of interest" description="Disordered" evidence="1">
    <location>
        <begin position="423"/>
        <end position="623"/>
    </location>
</feature>
<protein>
    <submittedName>
        <fullName evidence="2">Uncharacterized protein</fullName>
    </submittedName>
</protein>
<dbReference type="EMBL" id="ML976023">
    <property type="protein sequence ID" value="KAF1943703.1"/>
    <property type="molecule type" value="Genomic_DNA"/>
</dbReference>
<feature type="compositionally biased region" description="Polar residues" evidence="1">
    <location>
        <begin position="520"/>
        <end position="529"/>
    </location>
</feature>
<feature type="compositionally biased region" description="Basic and acidic residues" evidence="1">
    <location>
        <begin position="459"/>
        <end position="494"/>
    </location>
</feature>
<accession>A0A6A5SU46</accession>
<feature type="compositionally biased region" description="Basic and acidic residues" evidence="1">
    <location>
        <begin position="426"/>
        <end position="450"/>
    </location>
</feature>
<feature type="region of interest" description="Disordered" evidence="1">
    <location>
        <begin position="1"/>
        <end position="74"/>
    </location>
</feature>
<sequence>MHPSVAAIVNRLESKEETTNSHPPKIRQRAQSIEARTPPQRPRPEWYNTVPPRRRQASKKKKTRAPSNDDEQPAVLEVQQEAHVNALMGFGMPGENGKNNQKQADVKIEPRSPFAVLVPPEVQQEAHVNAMMGFGTTGKKVQKNQNQGQVKIEPRSPFAIPVPHKTTKDPWLNHFVQDFEAEAGPSGTYELPQRNPLRVTRKRVKNEYESHFATSVSLPRHHFSTPDTSPFRTSPSPERQHVRIASSPDAEAFYRTPVSNPKAESESDEEDDLAVPGSDIEEFAGMLDKILAPAPLSTSQTPSDNDIQASQDLAEQGNHYIPTGASQAQPPSYESPSENEMTTPSLPRFPSPDHIYTTSRLRDTASMSSFDLEPTTIRPETELSFLKPTTPTPFSTPHGPVNYSPYAKNIHCVPGSKLERLRRRTKWGDRAAGERRGRWERIDGKEKEKDIEEEGGEGGEDKERDGEESAEVKERRQGRREGGRWYKTWWEKCFKRPNGGSGGKKTRNRMDTVAEKRGSQENADQTPTTMEPKADPASPSPDTQGQGKEKSSLDSIDNSNQTNVKTKKMKWWQRRGKEVQRRRLAKRNPAMAPPVPKLNPRRRYNAVGRKGVKHERSMIVREV</sequence>
<feature type="region of interest" description="Disordered" evidence="1">
    <location>
        <begin position="217"/>
        <end position="407"/>
    </location>
</feature>
<keyword evidence="3" id="KW-1185">Reference proteome</keyword>